<reference evidence="8 10" key="1">
    <citation type="submission" date="2015-03" db="EMBL/GenBank/DDBJ databases">
        <authorList>
            <consortium name="Pathogen Informatics"/>
            <person name="Murphy D."/>
        </authorList>
    </citation>
    <scope>NUCLEOTIDE SEQUENCE [LARGE SCALE GENOMIC DNA]</scope>
    <source>
        <strain evidence="8 10">IP08791</strain>
    </source>
</reference>
<evidence type="ECO:0000259" key="7">
    <source>
        <dbReference type="Pfam" id="PF21304"/>
    </source>
</evidence>
<dbReference type="PANTHER" id="PTHR30332">
    <property type="entry name" value="PROBABLE GENERAL SECRETION PATHWAY PROTEIN D"/>
    <property type="match status" value="1"/>
</dbReference>
<dbReference type="InterPro" id="IPR003522">
    <property type="entry name" value="T3SS_OM_pore_YscC"/>
</dbReference>
<gene>
    <name evidence="9" type="primary">ysaC</name>
    <name evidence="3" type="synonym">sctC</name>
    <name evidence="9" type="ORF">ERS137965_03421</name>
    <name evidence="8" type="ORF">ERS137966_03546</name>
</gene>
<dbReference type="NCBIfam" id="TIGR02516">
    <property type="entry name" value="type_III_yscC"/>
    <property type="match status" value="1"/>
</dbReference>
<dbReference type="EMBL" id="CQEH01000020">
    <property type="protein sequence ID" value="CNL54897.1"/>
    <property type="molecule type" value="Genomic_DNA"/>
</dbReference>
<dbReference type="InterPro" id="IPR050810">
    <property type="entry name" value="Bact_Secretion_Sys_Channel"/>
</dbReference>
<feature type="chain" id="PRO_5026401968" description="Type 3 secretion system secretin" evidence="3">
    <location>
        <begin position="26"/>
        <end position="564"/>
    </location>
</feature>
<dbReference type="eggNOG" id="COG1450">
    <property type="taxonomic scope" value="Bacteria"/>
</dbReference>
<dbReference type="PRINTS" id="PR01337">
    <property type="entry name" value="TYPE3OMGPROT"/>
</dbReference>
<dbReference type="GO" id="GO:0015627">
    <property type="term" value="C:type II protein secretion system complex"/>
    <property type="evidence" value="ECO:0007669"/>
    <property type="project" value="TreeGrafter"/>
</dbReference>
<dbReference type="InterPro" id="IPR049034">
    <property type="entry name" value="T3S_SPI-1_N0"/>
</dbReference>
<dbReference type="InterPro" id="IPR038591">
    <property type="entry name" value="NolW-like_sf"/>
</dbReference>
<comment type="subcellular location">
    <subcellularLocation>
        <location evidence="1 3 4">Cell outer membrane</location>
    </subcellularLocation>
</comment>
<dbReference type="HAMAP" id="MF_02219">
    <property type="entry name" value="Type_III_secretin"/>
    <property type="match status" value="1"/>
</dbReference>
<keyword evidence="3 4" id="KW-0813">Transport</keyword>
<keyword evidence="3" id="KW-0811">Translocation</keyword>
<evidence type="ECO:0000256" key="1">
    <source>
        <dbReference type="ARBA" id="ARBA00004442"/>
    </source>
</evidence>
<evidence type="ECO:0000256" key="2">
    <source>
        <dbReference type="ARBA" id="ARBA00022729"/>
    </source>
</evidence>
<dbReference type="RefSeq" id="WP_042839951.1">
    <property type="nucleotide sequence ID" value="NZ_CABHPY010000209.1"/>
</dbReference>
<keyword evidence="3" id="KW-0653">Protein transport</keyword>
<dbReference type="InterPro" id="IPR005644">
    <property type="entry name" value="NolW-like"/>
</dbReference>
<dbReference type="Pfam" id="PF03958">
    <property type="entry name" value="Secretin_N"/>
    <property type="match status" value="1"/>
</dbReference>
<dbReference type="Gene3D" id="3.30.1370.120">
    <property type="match status" value="2"/>
</dbReference>
<evidence type="ECO:0000313" key="10">
    <source>
        <dbReference type="Proteomes" id="UP000038647"/>
    </source>
</evidence>
<dbReference type="EMBL" id="CQEJ01000023">
    <property type="protein sequence ID" value="CNL57763.1"/>
    <property type="molecule type" value="Genomic_DNA"/>
</dbReference>
<evidence type="ECO:0000259" key="6">
    <source>
        <dbReference type="Pfam" id="PF03958"/>
    </source>
</evidence>
<dbReference type="OrthoDB" id="9779724at2"/>
<dbReference type="InterPro" id="IPR004846">
    <property type="entry name" value="T2SS/T3SS_dom"/>
</dbReference>
<protein>
    <recommendedName>
        <fullName evidence="3">Type 3 secretion system secretin</fullName>
        <shortName evidence="3">T3SS secretin</shortName>
    </recommendedName>
</protein>
<dbReference type="Gene3D" id="3.55.50.30">
    <property type="match status" value="1"/>
</dbReference>
<evidence type="ECO:0000313" key="8">
    <source>
        <dbReference type="EMBL" id="CNL54897.1"/>
    </source>
</evidence>
<feature type="signal peptide" evidence="3">
    <location>
        <begin position="1"/>
        <end position="25"/>
    </location>
</feature>
<comment type="function">
    <text evidence="3">Component of the type III secretion system (T3SS), also called injectisome, which is used to inject bacterial effector proteins into eukaryotic host cells. Forms a ring-shaped multimeric structure with an apparent central pore in the outer membrane.</text>
</comment>
<dbReference type="AlphaFoldDB" id="A0A0T9UP11"/>
<evidence type="ECO:0000259" key="5">
    <source>
        <dbReference type="Pfam" id="PF00263"/>
    </source>
</evidence>
<feature type="domain" description="Type II/III secretion system secretin-like" evidence="5">
    <location>
        <begin position="364"/>
        <end position="524"/>
    </location>
</feature>
<evidence type="ECO:0000313" key="11">
    <source>
        <dbReference type="Proteomes" id="UP000041595"/>
    </source>
</evidence>
<feature type="domain" description="NolW-like" evidence="6">
    <location>
        <begin position="188"/>
        <end position="311"/>
    </location>
</feature>
<accession>A0A0T9UP11</accession>
<dbReference type="GO" id="GO:0030257">
    <property type="term" value="C:type III protein secretion system complex"/>
    <property type="evidence" value="ECO:0007669"/>
    <property type="project" value="UniProtKB-UniRule"/>
</dbReference>
<sequence precursor="true">MKVKFRGVIYFSLFLLAGNMSPLNAEVITALPVGQEKVNDSFVANNVMVGKLFDAVAERLDKPIILSKLAAQKRVTGNFNLANADEMFKALSRRMALVWYDDGAGIYVYDNSEMRSAIVHTQAAGSGQVLNYIQKTGIYDKRFPVRTQGDNRLLFVSGPPLYVELISAAAAYLDERIKQEDLASGGEVAVIPLKHSSVTDRTYNQRGQSITIPGMLTALNALFKDNNGTAESTLTIQPREGEPNIESGFPVPPSVTGPLNSAVKPATYSKRSSPFSLVAYPDSNSLVVKGSAEQIRYVRQLVHTLDNSRSQVELSLWIIDVTQSKVDDLGVRWEAGNIGVAGGSVTFNRSTLSDSKTFLAQIDAISKTGNARIVSRPVILTQENVPALFDNNTSFYARVEGDRVATLEQVTYGTMISVLPRLSGGSGVEMEVNIEDGGLNRDNTGKVADIGGLPEVNRTNINTVARIGRDKSLLIGGYTRDQVEEGETRIPLLSDIPLLGNLFKYRSHNQQKMIRIFLIQPRLLDENEAWDGRQFSDNERLTRHDGQLRGTVEFLKKYASQPWQ</sequence>
<keyword evidence="2 3" id="KW-0732">Signal</keyword>
<dbReference type="GO" id="GO:0009279">
    <property type="term" value="C:cell outer membrane"/>
    <property type="evidence" value="ECO:0007669"/>
    <property type="project" value="UniProtKB-SubCell"/>
</dbReference>
<dbReference type="Pfam" id="PF21304">
    <property type="entry name" value="T3S_SPI-1_N0"/>
    <property type="match status" value="1"/>
</dbReference>
<keyword evidence="10" id="KW-1185">Reference proteome</keyword>
<dbReference type="GO" id="GO:0030254">
    <property type="term" value="P:protein secretion by the type III secretion system"/>
    <property type="evidence" value="ECO:0007669"/>
    <property type="project" value="UniProtKB-UniRule"/>
</dbReference>
<dbReference type="Pfam" id="PF00263">
    <property type="entry name" value="Secretin"/>
    <property type="match status" value="1"/>
</dbReference>
<keyword evidence="3" id="KW-0998">Cell outer membrane</keyword>
<proteinExistence type="inferred from homology"/>
<dbReference type="Proteomes" id="UP000038647">
    <property type="component" value="Unassembled WGS sequence"/>
</dbReference>
<organism evidence="9 11">
    <name type="scientific">Yersinia aldovae</name>
    <dbReference type="NCBI Taxonomy" id="29483"/>
    <lineage>
        <taxon>Bacteria</taxon>
        <taxon>Pseudomonadati</taxon>
        <taxon>Pseudomonadota</taxon>
        <taxon>Gammaproteobacteria</taxon>
        <taxon>Enterobacterales</taxon>
        <taxon>Yersiniaceae</taxon>
        <taxon>Yersinia</taxon>
    </lineage>
</organism>
<evidence type="ECO:0000256" key="4">
    <source>
        <dbReference type="RuleBase" id="RU004004"/>
    </source>
</evidence>
<name>A0A0T9UP11_YERAL</name>
<comment type="subunit">
    <text evidence="3">The core secretion machinery of the T3SS is composed of approximately 20 different proteins, including cytoplasmic components, a base, an export apparatus and a needle. This subunit is part of the base, which anchors the injectisome in the bacterial cell envelope. Forms a stable homooligomeric complex.</text>
</comment>
<dbReference type="STRING" id="1453495.AT01_1846"/>
<evidence type="ECO:0000313" key="9">
    <source>
        <dbReference type="EMBL" id="CNL57763.1"/>
    </source>
</evidence>
<comment type="similarity">
    <text evidence="3">Belongs to the bacterial secretin family. T3SS SctC subfamily.</text>
</comment>
<dbReference type="Proteomes" id="UP000041595">
    <property type="component" value="Unassembled WGS sequence"/>
</dbReference>
<reference evidence="9 11" key="2">
    <citation type="submission" date="2015-03" db="EMBL/GenBank/DDBJ databases">
        <authorList>
            <person name="Murphy D."/>
        </authorList>
    </citation>
    <scope>NUCLEOTIDE SEQUENCE [LARGE SCALE GENOMIC DNA]</scope>
    <source>
        <strain evidence="9 11">IP06005</strain>
    </source>
</reference>
<keyword evidence="3" id="KW-0472">Membrane</keyword>
<dbReference type="PANTHER" id="PTHR30332:SF5">
    <property type="entry name" value="SPI-1 TYPE 3 SECRETION SYSTEM SECRETIN"/>
    <property type="match status" value="1"/>
</dbReference>
<evidence type="ECO:0000256" key="3">
    <source>
        <dbReference type="HAMAP-Rule" id="MF_02219"/>
    </source>
</evidence>
<feature type="domain" description="SPI-1 type 3 secretion system secretin N0" evidence="7">
    <location>
        <begin position="42"/>
        <end position="110"/>
    </location>
</feature>